<dbReference type="PANTHER" id="PTHR30558">
    <property type="entry name" value="EXBD MEMBRANE COMPONENT OF PMF-DRIVEN MACROMOLECULE IMPORT SYSTEM"/>
    <property type="match status" value="1"/>
</dbReference>
<keyword evidence="9" id="KW-1185">Reference proteome</keyword>
<organism evidence="8 9">
    <name type="scientific">Pacificibacter marinus</name>
    <dbReference type="NCBI Taxonomy" id="658057"/>
    <lineage>
        <taxon>Bacteria</taxon>
        <taxon>Pseudomonadati</taxon>
        <taxon>Pseudomonadota</taxon>
        <taxon>Alphaproteobacteria</taxon>
        <taxon>Rhodobacterales</taxon>
        <taxon>Roseobacteraceae</taxon>
        <taxon>Pacificibacter</taxon>
    </lineage>
</organism>
<keyword evidence="4 7" id="KW-0812">Transmembrane</keyword>
<keyword evidence="3" id="KW-1003">Cell membrane</keyword>
<dbReference type="GO" id="GO:0005886">
    <property type="term" value="C:plasma membrane"/>
    <property type="evidence" value="ECO:0007669"/>
    <property type="project" value="UniProtKB-SubCell"/>
</dbReference>
<keyword evidence="5" id="KW-1133">Transmembrane helix</keyword>
<keyword evidence="7" id="KW-0653">Protein transport</keyword>
<dbReference type="InterPro" id="IPR003400">
    <property type="entry name" value="ExbD"/>
</dbReference>
<protein>
    <submittedName>
        <fullName evidence="8">Biopolymer transport protein ExbD/TolR</fullName>
    </submittedName>
</protein>
<dbReference type="AlphaFoldDB" id="A0A1Y5S620"/>
<evidence type="ECO:0000313" key="8">
    <source>
        <dbReference type="EMBL" id="SLN33032.1"/>
    </source>
</evidence>
<evidence type="ECO:0000256" key="4">
    <source>
        <dbReference type="ARBA" id="ARBA00022692"/>
    </source>
</evidence>
<dbReference type="GO" id="GO:0022857">
    <property type="term" value="F:transmembrane transporter activity"/>
    <property type="evidence" value="ECO:0007669"/>
    <property type="project" value="InterPro"/>
</dbReference>
<gene>
    <name evidence="8" type="ORF">PAM7971_01361</name>
</gene>
<keyword evidence="6" id="KW-0472">Membrane</keyword>
<dbReference type="EMBL" id="FWFW01000003">
    <property type="protein sequence ID" value="SLN33032.1"/>
    <property type="molecule type" value="Genomic_DNA"/>
</dbReference>
<evidence type="ECO:0000256" key="5">
    <source>
        <dbReference type="ARBA" id="ARBA00022989"/>
    </source>
</evidence>
<reference evidence="8 9" key="1">
    <citation type="submission" date="2017-03" db="EMBL/GenBank/DDBJ databases">
        <authorList>
            <person name="Afonso C.L."/>
            <person name="Miller P.J."/>
            <person name="Scott M.A."/>
            <person name="Spackman E."/>
            <person name="Goraichik I."/>
            <person name="Dimitrov K.M."/>
            <person name="Suarez D.L."/>
            <person name="Swayne D.E."/>
        </authorList>
    </citation>
    <scope>NUCLEOTIDE SEQUENCE [LARGE SCALE GENOMIC DNA]</scope>
    <source>
        <strain evidence="8 9">CECT 7971</strain>
    </source>
</reference>
<dbReference type="PANTHER" id="PTHR30558:SF3">
    <property type="entry name" value="BIOPOLYMER TRANSPORT PROTEIN EXBD-RELATED"/>
    <property type="match status" value="1"/>
</dbReference>
<proteinExistence type="inferred from homology"/>
<accession>A0A1Y5S620</accession>
<dbReference type="STRING" id="658057.SAMN04488032_106193"/>
<comment type="subcellular location">
    <subcellularLocation>
        <location evidence="1">Cell membrane</location>
        <topology evidence="1">Single-pass membrane protein</topology>
    </subcellularLocation>
    <subcellularLocation>
        <location evidence="7">Cell membrane</location>
        <topology evidence="7">Single-pass type II membrane protein</topology>
    </subcellularLocation>
</comment>
<dbReference type="Proteomes" id="UP000193307">
    <property type="component" value="Unassembled WGS sequence"/>
</dbReference>
<evidence type="ECO:0000256" key="7">
    <source>
        <dbReference type="RuleBase" id="RU003879"/>
    </source>
</evidence>
<evidence type="ECO:0000256" key="2">
    <source>
        <dbReference type="ARBA" id="ARBA00005811"/>
    </source>
</evidence>
<evidence type="ECO:0000256" key="6">
    <source>
        <dbReference type="ARBA" id="ARBA00023136"/>
    </source>
</evidence>
<dbReference type="Pfam" id="PF02472">
    <property type="entry name" value="ExbD"/>
    <property type="match status" value="1"/>
</dbReference>
<name>A0A1Y5S620_9RHOB</name>
<keyword evidence="7" id="KW-0813">Transport</keyword>
<evidence type="ECO:0000256" key="1">
    <source>
        <dbReference type="ARBA" id="ARBA00004162"/>
    </source>
</evidence>
<evidence type="ECO:0000256" key="3">
    <source>
        <dbReference type="ARBA" id="ARBA00022475"/>
    </source>
</evidence>
<dbReference type="GO" id="GO:0015031">
    <property type="term" value="P:protein transport"/>
    <property type="evidence" value="ECO:0007669"/>
    <property type="project" value="UniProtKB-KW"/>
</dbReference>
<comment type="similarity">
    <text evidence="2 7">Belongs to the ExbD/TolR family.</text>
</comment>
<evidence type="ECO:0000313" key="9">
    <source>
        <dbReference type="Proteomes" id="UP000193307"/>
    </source>
</evidence>
<sequence length="132" mass="13675">MTMNFSPPQRKPRTESIVPMINVVFLLLIFFLMTSTLSKPEPFEVTPPEATKGQAAETAPILYLSKDGTLGFEDEIGDAAVAAFAASAGGANVTPAPQLRADGGVPATRVAATLKALATAGLSNVSVVVSEK</sequence>